<feature type="transmembrane region" description="Helical" evidence="7">
    <location>
        <begin position="282"/>
        <end position="309"/>
    </location>
</feature>
<feature type="transmembrane region" description="Helical" evidence="7">
    <location>
        <begin position="691"/>
        <end position="712"/>
    </location>
</feature>
<feature type="transmembrane region" description="Helical" evidence="7">
    <location>
        <begin position="337"/>
        <end position="362"/>
    </location>
</feature>
<evidence type="ECO:0000259" key="9">
    <source>
        <dbReference type="Pfam" id="PF12704"/>
    </source>
</evidence>
<dbReference type="Pfam" id="PF02687">
    <property type="entry name" value="FtsX"/>
    <property type="match status" value="2"/>
</dbReference>
<comment type="similarity">
    <text evidence="6">Belongs to the ABC-4 integral membrane protein family.</text>
</comment>
<evidence type="ECO:0000259" key="8">
    <source>
        <dbReference type="Pfam" id="PF02687"/>
    </source>
</evidence>
<dbReference type="GO" id="GO:0022857">
    <property type="term" value="F:transmembrane transporter activity"/>
    <property type="evidence" value="ECO:0007669"/>
    <property type="project" value="TreeGrafter"/>
</dbReference>
<dbReference type="GO" id="GO:0005886">
    <property type="term" value="C:plasma membrane"/>
    <property type="evidence" value="ECO:0007669"/>
    <property type="project" value="UniProtKB-SubCell"/>
</dbReference>
<protein>
    <submittedName>
        <fullName evidence="10">ABC transporter permease</fullName>
    </submittedName>
</protein>
<evidence type="ECO:0000256" key="3">
    <source>
        <dbReference type="ARBA" id="ARBA00022692"/>
    </source>
</evidence>
<feature type="transmembrane region" description="Helical" evidence="7">
    <location>
        <begin position="431"/>
        <end position="454"/>
    </location>
</feature>
<keyword evidence="2" id="KW-1003">Cell membrane</keyword>
<accession>A0A7S7NWA2</accession>
<feature type="domain" description="MacB-like periplasmic core" evidence="9">
    <location>
        <begin position="25"/>
        <end position="242"/>
    </location>
</feature>
<sequence>MKIQSDLLLALRQLHNRPIIFTSVVLSLGLGIGARLTFFRLANELYLKELPVPDPGSLVSIYTYDQKQSDFLDVSFPDYLDFATALQSRVNLAAFTRETLNWNRGTNSELVVTDLVTSNYMEILAPKVIAGRSFARDDFAPGRSAVAIISGALWETAFGLDPAVIGKSLFLNGRHFQIIGILHREFAGTLRMGKPPAVFLPLSEETAAGIPGLRRLMQQRGERSFLTIGRMASGIRQAEVESTAAALAQRLSEQFPNSNARLTTRLRSGAARQLWPSQDSAIAASLLVFNICLGSVLIVACGNVASLLVGLMSLQQRDLAIRMAIGARTWQLVRHPLLLAAVLSSAGVGAGFAVAAVCQELLQRSDRIFGVPVYFDFATDWRVAAFTLAVAVVLTLACALLPSVAVGRVGVLSVLHAADRLGSRRLQARHLSSWILGIQGAVAMALLLTCLSLVRSVLTANSVGSGYAEANIASLLIDADAVPLAKTDALPVFGRLRRELSALPGVTSVTLSALSPSDPSHIPISAFLPGTAAKDAGVPAEMNIVGPDYFQTLGVPLLAGRELGDADTASSPPVAVISAGLAAKLWNTPSPLGRQLGLRQGGGPPHFVNVVGVAPDLRHASPRDLPRPYLYLPVTQNYSGLMNVILRTSGTPRPILVTAARTIRNIEPLIPIASAMTGPELRAQSMAAELFGAWLMSALSAFALVLSAVGLYGTLQAAVAQRTRAIAIEVALGAGPWALGMKLARNHLACLVAGCSAGGLAFPWIQSGLTVRMSLSNPQPVDLLTVLAAAALLTLVGVAGCAMPMARVATCEPSRVLRSE</sequence>
<comment type="subcellular location">
    <subcellularLocation>
        <location evidence="1">Cell membrane</location>
        <topology evidence="1">Multi-pass membrane protein</topology>
    </subcellularLocation>
</comment>
<dbReference type="Proteomes" id="UP000593892">
    <property type="component" value="Chromosome"/>
</dbReference>
<evidence type="ECO:0000256" key="6">
    <source>
        <dbReference type="ARBA" id="ARBA00038076"/>
    </source>
</evidence>
<feature type="transmembrane region" description="Helical" evidence="7">
    <location>
        <begin position="20"/>
        <end position="38"/>
    </location>
</feature>
<reference evidence="10 11" key="1">
    <citation type="submission" date="2020-10" db="EMBL/GenBank/DDBJ databases">
        <title>Complete genome sequence of Paludibaculum fermentans P105T, a facultatively anaerobic acidobacterium capable of dissimilatory Fe(III) reduction.</title>
        <authorList>
            <person name="Dedysh S.N."/>
            <person name="Beletsky A.V."/>
            <person name="Kulichevskaya I.S."/>
            <person name="Mardanov A.V."/>
            <person name="Ravin N.V."/>
        </authorList>
    </citation>
    <scope>NUCLEOTIDE SEQUENCE [LARGE SCALE GENOMIC DNA]</scope>
    <source>
        <strain evidence="10 11">P105</strain>
    </source>
</reference>
<dbReference type="EMBL" id="CP063849">
    <property type="protein sequence ID" value="QOY90957.1"/>
    <property type="molecule type" value="Genomic_DNA"/>
</dbReference>
<evidence type="ECO:0000256" key="2">
    <source>
        <dbReference type="ARBA" id="ARBA00022475"/>
    </source>
</evidence>
<name>A0A7S7NWA2_PALFE</name>
<evidence type="ECO:0000256" key="4">
    <source>
        <dbReference type="ARBA" id="ARBA00022989"/>
    </source>
</evidence>
<feature type="domain" description="ABC3 transporter permease C-terminal" evidence="8">
    <location>
        <begin position="698"/>
        <end position="804"/>
    </location>
</feature>
<dbReference type="InterPro" id="IPR050250">
    <property type="entry name" value="Macrolide_Exporter_MacB"/>
</dbReference>
<evidence type="ECO:0000313" key="11">
    <source>
        <dbReference type="Proteomes" id="UP000593892"/>
    </source>
</evidence>
<dbReference type="PANTHER" id="PTHR30572:SF4">
    <property type="entry name" value="ABC TRANSPORTER PERMEASE YTRF"/>
    <property type="match status" value="1"/>
</dbReference>
<feature type="transmembrane region" description="Helical" evidence="7">
    <location>
        <begin position="786"/>
        <end position="809"/>
    </location>
</feature>
<dbReference type="RefSeq" id="WP_194452614.1">
    <property type="nucleotide sequence ID" value="NZ_CP063849.1"/>
</dbReference>
<keyword evidence="5 7" id="KW-0472">Membrane</keyword>
<keyword evidence="11" id="KW-1185">Reference proteome</keyword>
<evidence type="ECO:0000313" key="10">
    <source>
        <dbReference type="EMBL" id="QOY90957.1"/>
    </source>
</evidence>
<dbReference type="KEGG" id="pfer:IRI77_13720"/>
<feature type="transmembrane region" description="Helical" evidence="7">
    <location>
        <begin position="748"/>
        <end position="766"/>
    </location>
</feature>
<organism evidence="10 11">
    <name type="scientific">Paludibaculum fermentans</name>
    <dbReference type="NCBI Taxonomy" id="1473598"/>
    <lineage>
        <taxon>Bacteria</taxon>
        <taxon>Pseudomonadati</taxon>
        <taxon>Acidobacteriota</taxon>
        <taxon>Terriglobia</taxon>
        <taxon>Bryobacterales</taxon>
        <taxon>Bryobacteraceae</taxon>
        <taxon>Paludibaculum</taxon>
    </lineage>
</organism>
<dbReference type="PANTHER" id="PTHR30572">
    <property type="entry name" value="MEMBRANE COMPONENT OF TRANSPORTER-RELATED"/>
    <property type="match status" value="1"/>
</dbReference>
<dbReference type="InterPro" id="IPR003838">
    <property type="entry name" value="ABC3_permease_C"/>
</dbReference>
<dbReference type="Pfam" id="PF12704">
    <property type="entry name" value="MacB_PCD"/>
    <property type="match status" value="2"/>
</dbReference>
<proteinExistence type="inferred from homology"/>
<keyword evidence="3 7" id="KW-0812">Transmembrane</keyword>
<dbReference type="InterPro" id="IPR025857">
    <property type="entry name" value="MacB_PCD"/>
</dbReference>
<keyword evidence="4 7" id="KW-1133">Transmembrane helix</keyword>
<evidence type="ECO:0000256" key="5">
    <source>
        <dbReference type="ARBA" id="ARBA00023136"/>
    </source>
</evidence>
<gene>
    <name evidence="10" type="ORF">IRI77_13720</name>
</gene>
<evidence type="ECO:0000256" key="1">
    <source>
        <dbReference type="ARBA" id="ARBA00004651"/>
    </source>
</evidence>
<evidence type="ECO:0000256" key="7">
    <source>
        <dbReference type="SAM" id="Phobius"/>
    </source>
</evidence>
<dbReference type="AlphaFoldDB" id="A0A7S7NWA2"/>
<feature type="transmembrane region" description="Helical" evidence="7">
    <location>
        <begin position="383"/>
        <end position="411"/>
    </location>
</feature>
<feature type="domain" description="ABC3 transporter permease C-terminal" evidence="8">
    <location>
        <begin position="293"/>
        <end position="406"/>
    </location>
</feature>
<feature type="domain" description="MacB-like periplasmic core" evidence="9">
    <location>
        <begin position="503"/>
        <end position="638"/>
    </location>
</feature>